<dbReference type="GO" id="GO:0016052">
    <property type="term" value="P:carbohydrate catabolic process"/>
    <property type="evidence" value="ECO:0007669"/>
    <property type="project" value="TreeGrafter"/>
</dbReference>
<protein>
    <recommendedName>
        <fullName evidence="11 14">Cutinase</fullName>
        <ecNumber evidence="3 14">3.1.1.74</ecNumber>
    </recommendedName>
</protein>
<dbReference type="FunFam" id="3.40.50.1820:FF:000235">
    <property type="entry name" value="Cutinase 1"/>
    <property type="match status" value="1"/>
</dbReference>
<dbReference type="InterPro" id="IPR011150">
    <property type="entry name" value="Cutinase_monf"/>
</dbReference>
<dbReference type="EC" id="3.1.1.74" evidence="3 14"/>
<dbReference type="GO" id="GO:0050525">
    <property type="term" value="F:cutinase activity"/>
    <property type="evidence" value="ECO:0007669"/>
    <property type="project" value="UniProtKB-UniRule"/>
</dbReference>
<dbReference type="GO" id="GO:0005576">
    <property type="term" value="C:extracellular region"/>
    <property type="evidence" value="ECO:0007669"/>
    <property type="project" value="UniProtKB-SubCell"/>
</dbReference>
<feature type="active site" evidence="12">
    <location>
        <position position="214"/>
    </location>
</feature>
<keyword evidence="8 13" id="KW-1015">Disulfide bond</keyword>
<comment type="similarity">
    <text evidence="2 14">Belongs to the cutinase family.</text>
</comment>
<keyword evidence="17" id="KW-1185">Reference proteome</keyword>
<gene>
    <name evidence="16" type="ORF">Ptr86124_005935</name>
</gene>
<reference evidence="17" key="1">
    <citation type="journal article" date="2022" name="Microb. Genom.">
        <title>A global pangenome for the wheat fungal pathogen Pyrenophora tritici-repentis and prediction of effector protein structural homology.</title>
        <authorList>
            <person name="Moolhuijzen P.M."/>
            <person name="See P.T."/>
            <person name="Shi G."/>
            <person name="Powell H.R."/>
            <person name="Cockram J."/>
            <person name="Jorgensen L.N."/>
            <person name="Benslimane H."/>
            <person name="Strelkov S.E."/>
            <person name="Turner J."/>
            <person name="Liu Z."/>
            <person name="Moffat C.S."/>
        </authorList>
    </citation>
    <scope>NUCLEOTIDE SEQUENCE [LARGE SCALE GENOMIC DNA]</scope>
</reference>
<accession>A0A2W1CZT8</accession>
<dbReference type="PANTHER" id="PTHR48250:SF3">
    <property type="entry name" value="CUTINASE 1-RELATED"/>
    <property type="match status" value="1"/>
</dbReference>
<evidence type="ECO:0000313" key="16">
    <source>
        <dbReference type="EMBL" id="KAI1514612.1"/>
    </source>
</evidence>
<evidence type="ECO:0000256" key="2">
    <source>
        <dbReference type="ARBA" id="ARBA00007534"/>
    </source>
</evidence>
<feature type="active site" description="Proton donor/acceptor" evidence="12">
    <location>
        <position position="227"/>
    </location>
</feature>
<comment type="caution">
    <text evidence="16">The sequence shown here is derived from an EMBL/GenBank/DDBJ whole genome shotgun (WGS) entry which is preliminary data.</text>
</comment>
<dbReference type="Pfam" id="PF01083">
    <property type="entry name" value="Cutinase"/>
    <property type="match status" value="1"/>
</dbReference>
<feature type="disulfide bond" evidence="13">
    <location>
        <begin position="69"/>
        <end position="148"/>
    </location>
</feature>
<comment type="function">
    <text evidence="10">Catalyzes the hydrolysis of complex carboxylic polyesters found in the cell wall of plants. Degrades cutin, a macromolecule that forms the structure of the plant cuticle. Allows pathogenic fungi to penetrate through the cuticular barrier into the host plant during the initial stage of fungal infection.</text>
</comment>
<evidence type="ECO:0000256" key="15">
    <source>
        <dbReference type="SAM" id="SignalP"/>
    </source>
</evidence>
<dbReference type="EMBL" id="NRDI02000007">
    <property type="protein sequence ID" value="KAI1514612.1"/>
    <property type="molecule type" value="Genomic_DNA"/>
</dbReference>
<feature type="active site" description="Nucleophile" evidence="12">
    <location>
        <position position="159"/>
    </location>
</feature>
<evidence type="ECO:0000256" key="7">
    <source>
        <dbReference type="ARBA" id="ARBA00022801"/>
    </source>
</evidence>
<dbReference type="Gene3D" id="3.40.50.1820">
    <property type="entry name" value="alpha/beta hydrolase"/>
    <property type="match status" value="1"/>
</dbReference>
<comment type="catalytic activity">
    <reaction evidence="9 14">
        <text>cutin + H2O = cutin monomers.</text>
        <dbReference type="EC" id="3.1.1.74"/>
    </reaction>
</comment>
<evidence type="ECO:0000313" key="17">
    <source>
        <dbReference type="Proteomes" id="UP000249757"/>
    </source>
</evidence>
<evidence type="ECO:0000256" key="5">
    <source>
        <dbReference type="ARBA" id="ARBA00022525"/>
    </source>
</evidence>
<dbReference type="InterPro" id="IPR029058">
    <property type="entry name" value="AB_hydrolase_fold"/>
</dbReference>
<evidence type="ECO:0000256" key="1">
    <source>
        <dbReference type="ARBA" id="ARBA00004613"/>
    </source>
</evidence>
<keyword evidence="5 14" id="KW-0964">Secreted</keyword>
<evidence type="ECO:0000256" key="9">
    <source>
        <dbReference type="ARBA" id="ARBA00034045"/>
    </source>
</evidence>
<feature type="disulfide bond" evidence="13">
    <location>
        <begin position="210"/>
        <end position="217"/>
    </location>
</feature>
<evidence type="ECO:0000256" key="14">
    <source>
        <dbReference type="RuleBase" id="RU361263"/>
    </source>
</evidence>
<keyword evidence="7 14" id="KW-0378">Hydrolase</keyword>
<dbReference type="PROSITE" id="PS00155">
    <property type="entry name" value="CUTINASE_1"/>
    <property type="match status" value="1"/>
</dbReference>
<name>A0A2W1CZT8_9PLEO</name>
<comment type="subcellular location">
    <subcellularLocation>
        <location evidence="1 14">Secreted</location>
    </subcellularLocation>
</comment>
<dbReference type="SUPFAM" id="SSF53474">
    <property type="entry name" value="alpha/beta-Hydrolases"/>
    <property type="match status" value="1"/>
</dbReference>
<keyword evidence="6 15" id="KW-0732">Signal</keyword>
<dbReference type="SMART" id="SM01110">
    <property type="entry name" value="Cutinase"/>
    <property type="match status" value="1"/>
</dbReference>
<dbReference type="InterPro" id="IPR000675">
    <property type="entry name" value="Cutinase/axe"/>
</dbReference>
<evidence type="ECO:0000256" key="6">
    <source>
        <dbReference type="ARBA" id="ARBA00022729"/>
    </source>
</evidence>
<evidence type="ECO:0000256" key="4">
    <source>
        <dbReference type="ARBA" id="ARBA00022487"/>
    </source>
</evidence>
<evidence type="ECO:0000256" key="11">
    <source>
        <dbReference type="ARBA" id="ARBA00074522"/>
    </source>
</evidence>
<dbReference type="OMA" id="KIFCLPT"/>
<dbReference type="Proteomes" id="UP000249757">
    <property type="component" value="Unassembled WGS sequence"/>
</dbReference>
<evidence type="ECO:0000256" key="13">
    <source>
        <dbReference type="PIRSR" id="PIRSR611150-2"/>
    </source>
</evidence>
<feature type="chain" id="PRO_5041067996" description="Cutinase" evidence="15">
    <location>
        <begin position="16"/>
        <end position="251"/>
    </location>
</feature>
<evidence type="ECO:0000256" key="10">
    <source>
        <dbReference type="ARBA" id="ARBA00057514"/>
    </source>
</evidence>
<evidence type="ECO:0000256" key="8">
    <source>
        <dbReference type="ARBA" id="ARBA00023157"/>
    </source>
</evidence>
<dbReference type="PRINTS" id="PR00129">
    <property type="entry name" value="CUTINASE"/>
</dbReference>
<sequence length="251" mass="26605">MKFASLVAFAALAAASPISPAALSPKIEVNVADIEVGVEVGVEVELQTRQLGLFESTSNDLLDGKATACPKVIFIFARASGEVGNMGLSTGPAVATTLRSKYGEENVWVQGVGGPYTAYLFATSLPDGTTQESINEAIGLFQLANKKCPGTPIVAGGYSQGTAVVAGAVSRLPRTIRNQIKGIVLFGYTLNLQNGGAIYRYPSENLKVFCGALDLVCQGYLIESVGHFFYYPDSLGPAPEFLESKIDRYYT</sequence>
<feature type="signal peptide" evidence="15">
    <location>
        <begin position="1"/>
        <end position="15"/>
    </location>
</feature>
<keyword evidence="4 14" id="KW-0719">Serine esterase</keyword>
<organism evidence="16 17">
    <name type="scientific">Pyrenophora tritici-repentis</name>
    <dbReference type="NCBI Taxonomy" id="45151"/>
    <lineage>
        <taxon>Eukaryota</taxon>
        <taxon>Fungi</taxon>
        <taxon>Dikarya</taxon>
        <taxon>Ascomycota</taxon>
        <taxon>Pezizomycotina</taxon>
        <taxon>Dothideomycetes</taxon>
        <taxon>Pleosporomycetidae</taxon>
        <taxon>Pleosporales</taxon>
        <taxon>Pleosporineae</taxon>
        <taxon>Pleosporaceae</taxon>
        <taxon>Pyrenophora</taxon>
    </lineage>
</organism>
<dbReference type="InterPro" id="IPR043580">
    <property type="entry name" value="CUTINASE_1"/>
</dbReference>
<dbReference type="AlphaFoldDB" id="A0A2W1CZT8"/>
<dbReference type="PANTHER" id="PTHR48250">
    <property type="entry name" value="CUTINASE 2-RELATED"/>
    <property type="match status" value="1"/>
</dbReference>
<proteinExistence type="inferred from homology"/>
<evidence type="ECO:0000256" key="3">
    <source>
        <dbReference type="ARBA" id="ARBA00013095"/>
    </source>
</evidence>
<evidence type="ECO:0000256" key="12">
    <source>
        <dbReference type="PIRSR" id="PIRSR611150-1"/>
    </source>
</evidence>